<keyword evidence="5" id="KW-1185">Reference proteome</keyword>
<dbReference type="InterPro" id="IPR002168">
    <property type="entry name" value="Lipase_GDXG_HIS_AS"/>
</dbReference>
<keyword evidence="2 4" id="KW-0378">Hydrolase</keyword>
<evidence type="ECO:0000256" key="1">
    <source>
        <dbReference type="ARBA" id="ARBA00010515"/>
    </source>
</evidence>
<dbReference type="Pfam" id="PF07859">
    <property type="entry name" value="Abhydrolase_3"/>
    <property type="match status" value="1"/>
</dbReference>
<dbReference type="Gene3D" id="3.40.50.1820">
    <property type="entry name" value="alpha/beta hydrolase"/>
    <property type="match status" value="1"/>
</dbReference>
<evidence type="ECO:0000259" key="3">
    <source>
        <dbReference type="Pfam" id="PF07859"/>
    </source>
</evidence>
<evidence type="ECO:0000256" key="2">
    <source>
        <dbReference type="ARBA" id="ARBA00022801"/>
    </source>
</evidence>
<dbReference type="InterPro" id="IPR050300">
    <property type="entry name" value="GDXG_lipolytic_enzyme"/>
</dbReference>
<dbReference type="Proteomes" id="UP000677812">
    <property type="component" value="Unassembled WGS sequence"/>
</dbReference>
<comment type="caution">
    <text evidence="4">The sequence shown here is derived from an EMBL/GenBank/DDBJ whole genome shotgun (WGS) entry which is preliminary data.</text>
</comment>
<sequence length="324" mass="36033">MKPTFLLRVVMFVMAWRQRNRARVSVQGMEPVIPEVPGHVPSEAALRDLRRAMGRPCFPICLSSLRLRRWTDMTVVGEGRALRARVFRPRGAVHGVVLFLHGGGFVHCNTRSHHGICCRLAAEAKAVVVSLEYRLAPEHRFPAAIDDARMALRWIADALPNVPLAVAGDSAGGTLSAGLAQWAREALPGRLKGQLLFYPALTGPIAPESRFLFAQGYMLTEEVMNWYCGQTLSQYRELFDPRFAPALAENMANLPPALTVTAGFDPLRDEGGLYTRLLRQNGIEARHVHYPRMIHGFLNGYSFLKDGQRALRVGGAFLREVLRG</sequence>
<dbReference type="SUPFAM" id="SSF53474">
    <property type="entry name" value="alpha/beta-Hydrolases"/>
    <property type="match status" value="1"/>
</dbReference>
<dbReference type="RefSeq" id="WP_211680662.1">
    <property type="nucleotide sequence ID" value="NZ_JAGRQH010000002.1"/>
</dbReference>
<comment type="similarity">
    <text evidence="1">Belongs to the 'GDXG' lipolytic enzyme family.</text>
</comment>
<evidence type="ECO:0000313" key="5">
    <source>
        <dbReference type="Proteomes" id="UP000677812"/>
    </source>
</evidence>
<dbReference type="PANTHER" id="PTHR48081:SF8">
    <property type="entry name" value="ALPHA_BETA HYDROLASE FOLD-3 DOMAIN-CONTAINING PROTEIN-RELATED"/>
    <property type="match status" value="1"/>
</dbReference>
<accession>A0ABS5E5A9</accession>
<dbReference type="PROSITE" id="PS01173">
    <property type="entry name" value="LIPASE_GDXG_HIS"/>
    <property type="match status" value="1"/>
</dbReference>
<dbReference type="EMBL" id="JAGRQH010000002">
    <property type="protein sequence ID" value="MBR0559098.1"/>
    <property type="molecule type" value="Genomic_DNA"/>
</dbReference>
<organism evidence="4 5">
    <name type="scientific">Neokomagataea anthophila</name>
    <dbReference type="NCBI Taxonomy" id="2826925"/>
    <lineage>
        <taxon>Bacteria</taxon>
        <taxon>Pseudomonadati</taxon>
        <taxon>Pseudomonadota</taxon>
        <taxon>Alphaproteobacteria</taxon>
        <taxon>Acetobacterales</taxon>
        <taxon>Acetobacteraceae</taxon>
        <taxon>Neokomagataea</taxon>
    </lineage>
</organism>
<dbReference type="InterPro" id="IPR013094">
    <property type="entry name" value="AB_hydrolase_3"/>
</dbReference>
<dbReference type="GO" id="GO:0016787">
    <property type="term" value="F:hydrolase activity"/>
    <property type="evidence" value="ECO:0007669"/>
    <property type="project" value="UniProtKB-KW"/>
</dbReference>
<dbReference type="InterPro" id="IPR029058">
    <property type="entry name" value="AB_hydrolase_fold"/>
</dbReference>
<name>A0ABS5E5A9_9PROT</name>
<feature type="domain" description="Alpha/beta hydrolase fold-3" evidence="3">
    <location>
        <begin position="97"/>
        <end position="298"/>
    </location>
</feature>
<evidence type="ECO:0000313" key="4">
    <source>
        <dbReference type="EMBL" id="MBR0559098.1"/>
    </source>
</evidence>
<gene>
    <name evidence="4" type="ORF">KB213_03355</name>
</gene>
<reference evidence="4 5" key="1">
    <citation type="submission" date="2021-04" db="EMBL/GenBank/DDBJ databases">
        <title>The complete genome sequence of Neokomagataea sp. TBRC 2177.</title>
        <authorList>
            <person name="Charoenyingcharoen P."/>
            <person name="Yukphan P."/>
        </authorList>
    </citation>
    <scope>NUCLEOTIDE SEQUENCE [LARGE SCALE GENOMIC DNA]</scope>
    <source>
        <strain evidence="4 5">TBRC 2177</strain>
    </source>
</reference>
<dbReference type="PANTHER" id="PTHR48081">
    <property type="entry name" value="AB HYDROLASE SUPERFAMILY PROTEIN C4A8.06C"/>
    <property type="match status" value="1"/>
</dbReference>
<protein>
    <submittedName>
        <fullName evidence="4">Alpha/beta hydrolase</fullName>
    </submittedName>
</protein>
<proteinExistence type="inferred from homology"/>